<comment type="caution">
    <text evidence="2">The sequence shown here is derived from an EMBL/GenBank/DDBJ whole genome shotgun (WGS) entry which is preliminary data.</text>
</comment>
<dbReference type="PANTHER" id="PTHR46623:SF6">
    <property type="entry name" value="ALPHA_BETA-HYDROLASES SUPERFAMILY PROTEIN"/>
    <property type="match status" value="1"/>
</dbReference>
<protein>
    <submittedName>
        <fullName evidence="2">Carboxymethylenebutenolidase</fullName>
    </submittedName>
</protein>
<dbReference type="SUPFAM" id="SSF53474">
    <property type="entry name" value="alpha/beta-Hydrolases"/>
    <property type="match status" value="1"/>
</dbReference>
<name>A0ABQ3UW81_9CHLR</name>
<gene>
    <name evidence="2" type="ORF">KSB_55610</name>
</gene>
<evidence type="ECO:0000313" key="2">
    <source>
        <dbReference type="EMBL" id="GHO57086.1"/>
    </source>
</evidence>
<evidence type="ECO:0000313" key="3">
    <source>
        <dbReference type="Proteomes" id="UP000654345"/>
    </source>
</evidence>
<dbReference type="RefSeq" id="WP_201373520.1">
    <property type="nucleotide sequence ID" value="NZ_BNJG01000002.1"/>
</dbReference>
<dbReference type="InterPro" id="IPR029058">
    <property type="entry name" value="AB_hydrolase_fold"/>
</dbReference>
<keyword evidence="3" id="KW-1185">Reference proteome</keyword>
<feature type="domain" description="Dienelactone hydrolase" evidence="1">
    <location>
        <begin position="28"/>
        <end position="255"/>
    </location>
</feature>
<dbReference type="Gene3D" id="3.40.50.1820">
    <property type="entry name" value="alpha/beta hydrolase"/>
    <property type="match status" value="1"/>
</dbReference>
<dbReference type="Proteomes" id="UP000654345">
    <property type="component" value="Unassembled WGS sequence"/>
</dbReference>
<sequence>MFQATETHVITTGYVNISVNEESGSSTMRAYMARPQAPGSYSGVIVGFELFGVTSYIRNVVDRIAQLGYVVLAPDFYHRSLPGIELEATVEGRTRGFELLHRFTRQQAINDVRASMIYLRNEGKSSKIGMVGLSVGGHIAYLAATQFDLKATVAFYPGWLTAQDIPLSRPTSTLSLTPGIAEHDGYLLLLVGEQDSLIPASQREAIARELRAANVRHELVTYPDTPHRFFYEEGDSYRQGAAGDAWHRICEVLATELA</sequence>
<dbReference type="Pfam" id="PF01738">
    <property type="entry name" value="DLH"/>
    <property type="match status" value="1"/>
</dbReference>
<accession>A0ABQ3UW81</accession>
<proteinExistence type="predicted"/>
<dbReference type="PANTHER" id="PTHR46623">
    <property type="entry name" value="CARBOXYMETHYLENEBUTENOLIDASE-RELATED"/>
    <property type="match status" value="1"/>
</dbReference>
<organism evidence="2 3">
    <name type="scientific">Ktedonobacter robiniae</name>
    <dbReference type="NCBI Taxonomy" id="2778365"/>
    <lineage>
        <taxon>Bacteria</taxon>
        <taxon>Bacillati</taxon>
        <taxon>Chloroflexota</taxon>
        <taxon>Ktedonobacteria</taxon>
        <taxon>Ktedonobacterales</taxon>
        <taxon>Ktedonobacteraceae</taxon>
        <taxon>Ktedonobacter</taxon>
    </lineage>
</organism>
<reference evidence="2 3" key="1">
    <citation type="journal article" date="2021" name="Int. J. Syst. Evol. Microbiol.">
        <title>Reticulibacter mediterranei gen. nov., sp. nov., within the new family Reticulibacteraceae fam. nov., and Ktedonospora formicarum gen. nov., sp. nov., Ktedonobacter robiniae sp. nov., Dictyobacter formicarum sp. nov. and Dictyobacter arantiisoli sp. nov., belonging to the class Ktedonobacteria.</title>
        <authorList>
            <person name="Yabe S."/>
            <person name="Zheng Y."/>
            <person name="Wang C.M."/>
            <person name="Sakai Y."/>
            <person name="Abe K."/>
            <person name="Yokota A."/>
            <person name="Donadio S."/>
            <person name="Cavaletti L."/>
            <person name="Monciardini P."/>
        </authorList>
    </citation>
    <scope>NUCLEOTIDE SEQUENCE [LARGE SCALE GENOMIC DNA]</scope>
    <source>
        <strain evidence="2 3">SOSP1-30</strain>
    </source>
</reference>
<dbReference type="InterPro" id="IPR002925">
    <property type="entry name" value="Dienelactn_hydro"/>
</dbReference>
<dbReference type="InterPro" id="IPR051049">
    <property type="entry name" value="Dienelactone_hydrolase-like"/>
</dbReference>
<dbReference type="EMBL" id="BNJG01000002">
    <property type="protein sequence ID" value="GHO57086.1"/>
    <property type="molecule type" value="Genomic_DNA"/>
</dbReference>
<evidence type="ECO:0000259" key="1">
    <source>
        <dbReference type="Pfam" id="PF01738"/>
    </source>
</evidence>